<evidence type="ECO:0000256" key="7">
    <source>
        <dbReference type="ARBA" id="ARBA00022777"/>
    </source>
</evidence>
<dbReference type="InterPro" id="IPR036426">
    <property type="entry name" value="Bulb-type_lectin_dom_sf"/>
</dbReference>
<dbReference type="Pfam" id="PF07714">
    <property type="entry name" value="PK_Tyr_Ser-Thr"/>
    <property type="match status" value="1"/>
</dbReference>
<comment type="subcellular location">
    <subcellularLocation>
        <location evidence="1">Membrane</location>
        <topology evidence="1">Single-pass type I membrane protein</topology>
    </subcellularLocation>
</comment>
<evidence type="ECO:0000259" key="22">
    <source>
        <dbReference type="PROSITE" id="PS50927"/>
    </source>
</evidence>
<dbReference type="PIRSF" id="PIRSF000641">
    <property type="entry name" value="SRK"/>
    <property type="match status" value="1"/>
</dbReference>
<keyword evidence="7 15" id="KW-0418">Kinase</keyword>
<evidence type="ECO:0000256" key="3">
    <source>
        <dbReference type="ARBA" id="ARBA00022679"/>
    </source>
</evidence>
<keyword evidence="4 18" id="KW-0812">Transmembrane</keyword>
<feature type="domain" description="Bulb-type lectin" evidence="22">
    <location>
        <begin position="27"/>
        <end position="149"/>
    </location>
</feature>
<dbReference type="Gene3D" id="2.90.10.10">
    <property type="entry name" value="Bulb-type lectin domain"/>
    <property type="match status" value="1"/>
</dbReference>
<dbReference type="InterPro" id="IPR011009">
    <property type="entry name" value="Kinase-like_dom_sf"/>
</dbReference>
<keyword evidence="24" id="KW-1185">Reference proteome</keyword>
<evidence type="ECO:0000256" key="11">
    <source>
        <dbReference type="ARBA" id="ARBA00023157"/>
    </source>
</evidence>
<keyword evidence="10 18" id="KW-0472">Membrane</keyword>
<dbReference type="GeneID" id="107431033"/>
<dbReference type="Gene3D" id="3.30.200.20">
    <property type="entry name" value="Phosphorylase Kinase, domain 1"/>
    <property type="match status" value="1"/>
</dbReference>
<evidence type="ECO:0000256" key="12">
    <source>
        <dbReference type="ARBA" id="ARBA00023180"/>
    </source>
</evidence>
<dbReference type="SMART" id="SM00108">
    <property type="entry name" value="B_lectin"/>
    <property type="match status" value="1"/>
</dbReference>
<dbReference type="InterPro" id="IPR000719">
    <property type="entry name" value="Prot_kinase_dom"/>
</dbReference>
<dbReference type="InterPro" id="IPR003609">
    <property type="entry name" value="Pan_app"/>
</dbReference>
<dbReference type="InterPro" id="IPR000858">
    <property type="entry name" value="S_locus_glycoprot_dom"/>
</dbReference>
<evidence type="ECO:0000259" key="20">
    <source>
        <dbReference type="PROSITE" id="PS50011"/>
    </source>
</evidence>
<gene>
    <name evidence="25" type="primary">LOC107431033</name>
</gene>
<evidence type="ECO:0000256" key="9">
    <source>
        <dbReference type="ARBA" id="ARBA00022989"/>
    </source>
</evidence>
<dbReference type="InterPro" id="IPR017441">
    <property type="entry name" value="Protein_kinase_ATP_BS"/>
</dbReference>
<comment type="catalytic activity">
    <reaction evidence="13 15">
        <text>L-threonyl-[protein] + ATP = O-phospho-L-threonyl-[protein] + ADP + H(+)</text>
        <dbReference type="Rhea" id="RHEA:46608"/>
        <dbReference type="Rhea" id="RHEA-COMP:11060"/>
        <dbReference type="Rhea" id="RHEA-COMP:11605"/>
        <dbReference type="ChEBI" id="CHEBI:15378"/>
        <dbReference type="ChEBI" id="CHEBI:30013"/>
        <dbReference type="ChEBI" id="CHEBI:30616"/>
        <dbReference type="ChEBI" id="CHEBI:61977"/>
        <dbReference type="ChEBI" id="CHEBI:456216"/>
        <dbReference type="EC" id="2.7.11.1"/>
    </reaction>
</comment>
<dbReference type="InterPro" id="IPR001480">
    <property type="entry name" value="Bulb-type_lectin_dom"/>
</dbReference>
<dbReference type="PROSITE" id="PS50011">
    <property type="entry name" value="PROTEIN_KINASE_DOM"/>
    <property type="match status" value="1"/>
</dbReference>
<feature type="domain" description="Protein kinase" evidence="20">
    <location>
        <begin position="508"/>
        <end position="787"/>
    </location>
</feature>
<evidence type="ECO:0000259" key="21">
    <source>
        <dbReference type="PROSITE" id="PS50026"/>
    </source>
</evidence>
<comment type="similarity">
    <text evidence="15">Belongs to the protein kinase superfamily. Ser/Thr protein kinase family.</text>
</comment>
<dbReference type="PROSITE" id="PS50026">
    <property type="entry name" value="EGF_3"/>
    <property type="match status" value="1"/>
</dbReference>
<evidence type="ECO:0000256" key="19">
    <source>
        <dbReference type="SAM" id="SignalP"/>
    </source>
</evidence>
<dbReference type="Pfam" id="PF00954">
    <property type="entry name" value="S_locus_glycop"/>
    <property type="match status" value="1"/>
</dbReference>
<evidence type="ECO:0000256" key="8">
    <source>
        <dbReference type="ARBA" id="ARBA00022840"/>
    </source>
</evidence>
<dbReference type="SUPFAM" id="SSF56112">
    <property type="entry name" value="Protein kinase-like (PK-like)"/>
    <property type="match status" value="1"/>
</dbReference>
<evidence type="ECO:0000256" key="10">
    <source>
        <dbReference type="ARBA" id="ARBA00023136"/>
    </source>
</evidence>
<dbReference type="SUPFAM" id="SSF51110">
    <property type="entry name" value="alpha-D-mannose-specific plant lectins"/>
    <property type="match status" value="1"/>
</dbReference>
<dbReference type="PANTHER" id="PTHR32444:SF118">
    <property type="entry name" value="OS09G0551150 PROTEIN"/>
    <property type="match status" value="1"/>
</dbReference>
<keyword evidence="2 15" id="KW-0723">Serine/threonine-protein kinase</keyword>
<dbReference type="InterPro" id="IPR008271">
    <property type="entry name" value="Ser/Thr_kinase_AS"/>
</dbReference>
<sequence>METFHLFTIFNALVFLQLFLKSYSNLIDTITPTQSITDGVTLVSSGQTFELGFFSPGSSKNRYIGIWYKATPEVVVWVANRNNPISHSYGELIITNQGNLLLLANQTRSIIIWSTNTSMVAKNPVAQILESGNLVVGDRDSLNSEVYVWQSFDYPTDNFLAGMKIGWNLKTGFERHLTSWKSNDDDDPSTGDFTWRLTLKGLPQLFIIMGTTRIIKFRSGPWNGVRFNGSPSTLAFPVFKFFLVSNEDEVYYSFRSNAESVITRVQVNSHGSMARLTLYNGSTQWSIMYEVPYEPCDGYGYCGANGICRINTDPFCECLKGFSPRSVEEWKMLNWSSGCVRKVPLDCQGRGDGFLKLEGVKFPDFLEFLSNKSMSLEECKEVCLKNCSCTAYANSDLEKGSGCMIWFGDLVDVRELRNKVSEENIYLRLPASEIKSNGDMQRKRRLKTVIIVSIIISSIFLLVLLLVMLYCVYWKTRSKMRGTRIDKEDELELPLFDLATIASATNNFSPEYLIGAGGFGDVYKGNLKTGQEIAVKRLSKNSGQGAEEFRNEVELLAKLQHRNLVALFGCCIQEEERMLIYEYMPNASLDHFIFDNARRKILGWEKEFDIIMGIARGLLYLHRDSKLQIIHRDLKASNILLDGNLNPKISDFGLARIFEGDEKETRTKRVVGTYGYMSPEYAIDGKFSVKSDVFSFGVLLLEILSGKRNRRFNHPDHHHNLVGHAWLLWNEGKALDLVDLHFEDTCNVDSAQVLKCVQVGLLCVQKFPCDRPTMSSIVYMLEDDATLPPPKQPGFFMERSSKENEDTISRNEEPCSLNSVTLTMANGR</sequence>
<dbReference type="SMART" id="SM00220">
    <property type="entry name" value="S_TKc"/>
    <property type="match status" value="1"/>
</dbReference>
<dbReference type="PROSITE" id="PS50927">
    <property type="entry name" value="BULB_LECTIN"/>
    <property type="match status" value="1"/>
</dbReference>
<feature type="chain" id="PRO_5047434449" description="Receptor-like serine/threonine-protein kinase" evidence="19">
    <location>
        <begin position="25"/>
        <end position="828"/>
    </location>
</feature>
<dbReference type="Gene3D" id="1.10.510.10">
    <property type="entry name" value="Transferase(Phosphotransferase) domain 1"/>
    <property type="match status" value="1"/>
</dbReference>
<dbReference type="InterPro" id="IPR001245">
    <property type="entry name" value="Ser-Thr/Tyr_kinase_cat_dom"/>
</dbReference>
<dbReference type="InterPro" id="IPR000742">
    <property type="entry name" value="EGF"/>
</dbReference>
<reference evidence="25" key="1">
    <citation type="submission" date="2025-08" db="UniProtKB">
        <authorList>
            <consortium name="RefSeq"/>
        </authorList>
    </citation>
    <scope>IDENTIFICATION</scope>
    <source>
        <tissue evidence="25">Seedling</tissue>
    </source>
</reference>
<dbReference type="PROSITE" id="PS00108">
    <property type="entry name" value="PROTEIN_KINASE_ST"/>
    <property type="match status" value="1"/>
</dbReference>
<comment type="caution">
    <text evidence="16">Lacks conserved residue(s) required for the propagation of feature annotation.</text>
</comment>
<dbReference type="CDD" id="cd01098">
    <property type="entry name" value="PAN_AP_plant"/>
    <property type="match status" value="1"/>
</dbReference>
<evidence type="ECO:0000256" key="1">
    <source>
        <dbReference type="ARBA" id="ARBA00004479"/>
    </source>
</evidence>
<dbReference type="PANTHER" id="PTHR32444">
    <property type="entry name" value="BULB-TYPE LECTIN DOMAIN-CONTAINING PROTEIN"/>
    <property type="match status" value="1"/>
</dbReference>
<proteinExistence type="inferred from homology"/>
<accession>A0ABM3I914</accession>
<evidence type="ECO:0000256" key="17">
    <source>
        <dbReference type="PROSITE-ProRule" id="PRU10141"/>
    </source>
</evidence>
<evidence type="ECO:0000256" key="13">
    <source>
        <dbReference type="ARBA" id="ARBA00047899"/>
    </source>
</evidence>
<evidence type="ECO:0000256" key="2">
    <source>
        <dbReference type="ARBA" id="ARBA00022527"/>
    </source>
</evidence>
<dbReference type="Pfam" id="PF11883">
    <property type="entry name" value="DUF3403"/>
    <property type="match status" value="1"/>
</dbReference>
<dbReference type="CDD" id="cd00028">
    <property type="entry name" value="B_lectin"/>
    <property type="match status" value="1"/>
</dbReference>
<evidence type="ECO:0000256" key="14">
    <source>
        <dbReference type="ARBA" id="ARBA00048679"/>
    </source>
</evidence>
<keyword evidence="16" id="KW-0245">EGF-like domain</keyword>
<keyword evidence="5 19" id="KW-0732">Signal</keyword>
<keyword evidence="8 15" id="KW-0067">ATP-binding</keyword>
<keyword evidence="12" id="KW-0325">Glycoprotein</keyword>
<evidence type="ECO:0000313" key="24">
    <source>
        <dbReference type="Proteomes" id="UP001652623"/>
    </source>
</evidence>
<dbReference type="InterPro" id="IPR021820">
    <property type="entry name" value="S-locus_recpt_kinase_C"/>
</dbReference>
<name>A0ABM3I914_ZIZJJ</name>
<dbReference type="SMART" id="SM00473">
    <property type="entry name" value="PAN_AP"/>
    <property type="match status" value="1"/>
</dbReference>
<feature type="binding site" evidence="17">
    <location>
        <position position="536"/>
    </location>
    <ligand>
        <name>ATP</name>
        <dbReference type="ChEBI" id="CHEBI:30616"/>
    </ligand>
</feature>
<feature type="domain" description="EGF-like" evidence="21">
    <location>
        <begin position="292"/>
        <end position="328"/>
    </location>
</feature>
<dbReference type="Pfam" id="PF01453">
    <property type="entry name" value="B_lectin"/>
    <property type="match status" value="1"/>
</dbReference>
<organism evidence="24 25">
    <name type="scientific">Ziziphus jujuba</name>
    <name type="common">Chinese jujube</name>
    <name type="synonym">Ziziphus sativa</name>
    <dbReference type="NCBI Taxonomy" id="326968"/>
    <lineage>
        <taxon>Eukaryota</taxon>
        <taxon>Viridiplantae</taxon>
        <taxon>Streptophyta</taxon>
        <taxon>Embryophyta</taxon>
        <taxon>Tracheophyta</taxon>
        <taxon>Spermatophyta</taxon>
        <taxon>Magnoliopsida</taxon>
        <taxon>eudicotyledons</taxon>
        <taxon>Gunneridae</taxon>
        <taxon>Pentapetalae</taxon>
        <taxon>rosids</taxon>
        <taxon>fabids</taxon>
        <taxon>Rosales</taxon>
        <taxon>Rhamnaceae</taxon>
        <taxon>Paliureae</taxon>
        <taxon>Ziziphus</taxon>
    </lineage>
</organism>
<evidence type="ECO:0000256" key="5">
    <source>
        <dbReference type="ARBA" id="ARBA00022729"/>
    </source>
</evidence>
<keyword evidence="11" id="KW-1015">Disulfide bond</keyword>
<feature type="transmembrane region" description="Helical" evidence="18">
    <location>
        <begin position="449"/>
        <end position="474"/>
    </location>
</feature>
<evidence type="ECO:0000256" key="6">
    <source>
        <dbReference type="ARBA" id="ARBA00022741"/>
    </source>
</evidence>
<dbReference type="Gene3D" id="3.50.4.10">
    <property type="entry name" value="Hepatocyte Growth Factor"/>
    <property type="match status" value="1"/>
</dbReference>
<evidence type="ECO:0000256" key="4">
    <source>
        <dbReference type="ARBA" id="ARBA00022692"/>
    </source>
</evidence>
<feature type="domain" description="Apple" evidence="23">
    <location>
        <begin position="347"/>
        <end position="431"/>
    </location>
</feature>
<feature type="signal peptide" evidence="19">
    <location>
        <begin position="1"/>
        <end position="24"/>
    </location>
</feature>
<keyword evidence="3 15" id="KW-0808">Transferase</keyword>
<dbReference type="CDD" id="cd14066">
    <property type="entry name" value="STKc_IRAK"/>
    <property type="match status" value="1"/>
</dbReference>
<evidence type="ECO:0000259" key="23">
    <source>
        <dbReference type="PROSITE" id="PS50948"/>
    </source>
</evidence>
<dbReference type="RefSeq" id="XP_048323581.2">
    <property type="nucleotide sequence ID" value="XM_048467624.2"/>
</dbReference>
<evidence type="ECO:0000313" key="25">
    <source>
        <dbReference type="RefSeq" id="XP_048323581.2"/>
    </source>
</evidence>
<protein>
    <recommendedName>
        <fullName evidence="15">Receptor-like serine/threonine-protein kinase</fullName>
        <ecNumber evidence="15">2.7.11.1</ecNumber>
    </recommendedName>
</protein>
<keyword evidence="9 18" id="KW-1133">Transmembrane helix</keyword>
<dbReference type="InterPro" id="IPR024171">
    <property type="entry name" value="SRK-like_kinase"/>
</dbReference>
<comment type="catalytic activity">
    <reaction evidence="14 15">
        <text>L-seryl-[protein] + ATP = O-phospho-L-seryl-[protein] + ADP + H(+)</text>
        <dbReference type="Rhea" id="RHEA:17989"/>
        <dbReference type="Rhea" id="RHEA-COMP:9863"/>
        <dbReference type="Rhea" id="RHEA-COMP:11604"/>
        <dbReference type="ChEBI" id="CHEBI:15378"/>
        <dbReference type="ChEBI" id="CHEBI:29999"/>
        <dbReference type="ChEBI" id="CHEBI:30616"/>
        <dbReference type="ChEBI" id="CHEBI:83421"/>
        <dbReference type="ChEBI" id="CHEBI:456216"/>
        <dbReference type="EC" id="2.7.11.1"/>
    </reaction>
</comment>
<dbReference type="EC" id="2.7.11.1" evidence="15"/>
<evidence type="ECO:0000256" key="18">
    <source>
        <dbReference type="SAM" id="Phobius"/>
    </source>
</evidence>
<dbReference type="Pfam" id="PF08276">
    <property type="entry name" value="PAN_2"/>
    <property type="match status" value="1"/>
</dbReference>
<evidence type="ECO:0000256" key="15">
    <source>
        <dbReference type="PIRNR" id="PIRNR000641"/>
    </source>
</evidence>
<dbReference type="PROSITE" id="PS00107">
    <property type="entry name" value="PROTEIN_KINASE_ATP"/>
    <property type="match status" value="1"/>
</dbReference>
<evidence type="ECO:0000256" key="16">
    <source>
        <dbReference type="PROSITE-ProRule" id="PRU00076"/>
    </source>
</evidence>
<dbReference type="PROSITE" id="PS50948">
    <property type="entry name" value="PAN"/>
    <property type="match status" value="1"/>
</dbReference>
<dbReference type="Proteomes" id="UP001652623">
    <property type="component" value="Chromosome 1"/>
</dbReference>
<keyword evidence="6 15" id="KW-0547">Nucleotide-binding</keyword>